<gene>
    <name evidence="1" type="ORF">HNR61_003099</name>
</gene>
<comment type="caution">
    <text evidence="1">The sequence shown here is derived from an EMBL/GenBank/DDBJ whole genome shotgun (WGS) entry which is preliminary data.</text>
</comment>
<sequence>MAVRPPTLWRDWIADEARQVAAGTLNHADATSAELYPDRLIGETDAALAAFEKRLDALRRPSDAEVFAEVEQVVLDLNEIDGRHGAFETIEREQLCEYIVETLVEWGIDVEALAARRGIDAAEITDAWRDW</sequence>
<dbReference type="AlphaFoldDB" id="A0A7W3LNM6"/>
<proteinExistence type="predicted"/>
<protein>
    <submittedName>
        <fullName evidence="1">Uncharacterized protein</fullName>
    </submittedName>
</protein>
<dbReference type="EMBL" id="JACJIA010000003">
    <property type="protein sequence ID" value="MBA8951468.1"/>
    <property type="molecule type" value="Genomic_DNA"/>
</dbReference>
<dbReference type="RefSeq" id="WP_182843785.1">
    <property type="nucleotide sequence ID" value="NZ_BAAALP010000070.1"/>
</dbReference>
<name>A0A7W3LNM6_ACTNM</name>
<accession>A0A7W3LNM6</accession>
<keyword evidence="2" id="KW-1185">Reference proteome</keyword>
<reference evidence="1 2" key="1">
    <citation type="submission" date="2020-08" db="EMBL/GenBank/DDBJ databases">
        <title>Genomic Encyclopedia of Type Strains, Phase IV (KMG-IV): sequencing the most valuable type-strain genomes for metagenomic binning, comparative biology and taxonomic classification.</title>
        <authorList>
            <person name="Goeker M."/>
        </authorList>
    </citation>
    <scope>NUCLEOTIDE SEQUENCE [LARGE SCALE GENOMIC DNA]</scope>
    <source>
        <strain evidence="1 2">DSM 44197</strain>
    </source>
</reference>
<organism evidence="1 2">
    <name type="scientific">Actinomadura namibiensis</name>
    <dbReference type="NCBI Taxonomy" id="182080"/>
    <lineage>
        <taxon>Bacteria</taxon>
        <taxon>Bacillati</taxon>
        <taxon>Actinomycetota</taxon>
        <taxon>Actinomycetes</taxon>
        <taxon>Streptosporangiales</taxon>
        <taxon>Thermomonosporaceae</taxon>
        <taxon>Actinomadura</taxon>
    </lineage>
</organism>
<evidence type="ECO:0000313" key="1">
    <source>
        <dbReference type="EMBL" id="MBA8951468.1"/>
    </source>
</evidence>
<evidence type="ECO:0000313" key="2">
    <source>
        <dbReference type="Proteomes" id="UP000572680"/>
    </source>
</evidence>
<dbReference type="Proteomes" id="UP000572680">
    <property type="component" value="Unassembled WGS sequence"/>
</dbReference>